<evidence type="ECO:0000313" key="5">
    <source>
        <dbReference type="Proteomes" id="UP001519331"/>
    </source>
</evidence>
<feature type="domain" description="Rhamnogalacturonase A/B/Epimerase-like pectate lyase" evidence="2">
    <location>
        <begin position="31"/>
        <end position="97"/>
    </location>
</feature>
<comment type="caution">
    <text evidence="4">The sequence shown here is derived from an EMBL/GenBank/DDBJ whole genome shotgun (WGS) entry which is preliminary data.</text>
</comment>
<feature type="region of interest" description="Disordered" evidence="1">
    <location>
        <begin position="1"/>
        <end position="28"/>
    </location>
</feature>
<protein>
    <recommendedName>
        <fullName evidence="6">Pectate lyase superfamily protein domain-containing protein</fullName>
    </recommendedName>
</protein>
<dbReference type="Pfam" id="PF16315">
    <property type="entry name" value="DUF4955"/>
    <property type="match status" value="1"/>
</dbReference>
<dbReference type="Pfam" id="PF12708">
    <property type="entry name" value="Pect-lyase_RHGA_epim"/>
    <property type="match status" value="1"/>
</dbReference>
<organism evidence="4 5">
    <name type="scientific">Nesterenkonia lacusekhoensis</name>
    <dbReference type="NCBI Taxonomy" id="150832"/>
    <lineage>
        <taxon>Bacteria</taxon>
        <taxon>Bacillati</taxon>
        <taxon>Actinomycetota</taxon>
        <taxon>Actinomycetes</taxon>
        <taxon>Micrococcales</taxon>
        <taxon>Micrococcaceae</taxon>
        <taxon>Nesterenkonia</taxon>
    </lineage>
</organism>
<evidence type="ECO:0000259" key="3">
    <source>
        <dbReference type="Pfam" id="PF16315"/>
    </source>
</evidence>
<keyword evidence="5" id="KW-1185">Reference proteome</keyword>
<evidence type="ECO:0000256" key="1">
    <source>
        <dbReference type="SAM" id="MobiDB-lite"/>
    </source>
</evidence>
<dbReference type="Proteomes" id="UP001519331">
    <property type="component" value="Unassembled WGS sequence"/>
</dbReference>
<dbReference type="InterPro" id="IPR012334">
    <property type="entry name" value="Pectin_lyas_fold"/>
</dbReference>
<sequence length="498" mass="55139">MPNVSYAGYHRGERPLPNSTPEGQEESSPVFDVRAYGATADGHTDDTAAFNSAIEAAGAAGGGTVRIPAGDYALDGVVWVQHSRVLLSGEGQENTRLHFRRPLEHCYRTSRSGEWSWAGGLIWFLPQAVRHGLEEQDWAWGSNEGWRGNAILSAAAAAPRGASRVRVENPGDFSVGDHVLLVVDNIADHSLLRHLCGDLPESSYDWQTGASSLHRQPNYSALRWPVQIAQTGAETVTLAQPLRFDLRPEWNPRFLTLGPRIEESGLEDVTLHMPVVDPQPHNQDLGYNGPHFQAALNCWARRVTVENSDNAFGLTSTKGVTLQETTVRGRAHHHSYICREQSHDNLVRTFAIESPTTKLPKGSLTHGLNVEGYSSGNAWADGEMVGTFDSHRRIPFDNVRTDIRITNRGVVGGAKKAGPHWGARFCHWNIEVRNNRSYALRLEEHAPYSAMVGIRGTDKISQQEPEFRGILHSATEALDSQVLPRNLYEAQLRLRLRS</sequence>
<dbReference type="InterPro" id="IPR032532">
    <property type="entry name" value="DUF4955"/>
</dbReference>
<dbReference type="RefSeq" id="WP_210048194.1">
    <property type="nucleotide sequence ID" value="NZ_JAGINX010000001.1"/>
</dbReference>
<accession>A0ABS4T159</accession>
<dbReference type="Gene3D" id="2.160.20.10">
    <property type="entry name" value="Single-stranded right-handed beta-helix, Pectin lyase-like"/>
    <property type="match status" value="1"/>
</dbReference>
<dbReference type="EMBL" id="JAGINX010000001">
    <property type="protein sequence ID" value="MBP2317900.1"/>
    <property type="molecule type" value="Genomic_DNA"/>
</dbReference>
<dbReference type="InterPro" id="IPR024535">
    <property type="entry name" value="RHGA/B-epi-like_pectate_lyase"/>
</dbReference>
<feature type="domain" description="DUF4955" evidence="3">
    <location>
        <begin position="387"/>
        <end position="497"/>
    </location>
</feature>
<evidence type="ECO:0008006" key="6">
    <source>
        <dbReference type="Google" id="ProtNLM"/>
    </source>
</evidence>
<dbReference type="InterPro" id="IPR011050">
    <property type="entry name" value="Pectin_lyase_fold/virulence"/>
</dbReference>
<dbReference type="SUPFAM" id="SSF51126">
    <property type="entry name" value="Pectin lyase-like"/>
    <property type="match status" value="1"/>
</dbReference>
<evidence type="ECO:0000313" key="4">
    <source>
        <dbReference type="EMBL" id="MBP2317900.1"/>
    </source>
</evidence>
<proteinExistence type="predicted"/>
<evidence type="ECO:0000259" key="2">
    <source>
        <dbReference type="Pfam" id="PF12708"/>
    </source>
</evidence>
<reference evidence="4 5" key="1">
    <citation type="submission" date="2021-03" db="EMBL/GenBank/DDBJ databases">
        <title>Sequencing the genomes of 1000 actinobacteria strains.</title>
        <authorList>
            <person name="Klenk H.-P."/>
        </authorList>
    </citation>
    <scope>NUCLEOTIDE SEQUENCE [LARGE SCALE GENOMIC DNA]</scope>
    <source>
        <strain evidence="4 5">DSM 12544</strain>
    </source>
</reference>
<gene>
    <name evidence="4" type="ORF">JOF45_000919</name>
</gene>
<name>A0ABS4T159_9MICC</name>